<dbReference type="PROSITE" id="PS51257">
    <property type="entry name" value="PROKAR_LIPOPROTEIN"/>
    <property type="match status" value="1"/>
</dbReference>
<proteinExistence type="predicted"/>
<name>A0ABP3H1D2_9ACTN</name>
<accession>A0ABP3H1D2</accession>
<dbReference type="Proteomes" id="UP001501822">
    <property type="component" value="Unassembled WGS sequence"/>
</dbReference>
<reference evidence="4" key="1">
    <citation type="journal article" date="2019" name="Int. J. Syst. Evol. Microbiol.">
        <title>The Global Catalogue of Microorganisms (GCM) 10K type strain sequencing project: providing services to taxonomists for standard genome sequencing and annotation.</title>
        <authorList>
            <consortium name="The Broad Institute Genomics Platform"/>
            <consortium name="The Broad Institute Genome Sequencing Center for Infectious Disease"/>
            <person name="Wu L."/>
            <person name="Ma J."/>
        </authorList>
    </citation>
    <scope>NUCLEOTIDE SEQUENCE [LARGE SCALE GENOMIC DNA]</scope>
    <source>
        <strain evidence="4">JCM 3146</strain>
    </source>
</reference>
<evidence type="ECO:0000313" key="4">
    <source>
        <dbReference type="Proteomes" id="UP001501822"/>
    </source>
</evidence>
<protein>
    <recommendedName>
        <fullName evidence="5">PknH-like extracellular domain-containing protein</fullName>
    </recommendedName>
</protein>
<evidence type="ECO:0008006" key="5">
    <source>
        <dbReference type="Google" id="ProtNLM"/>
    </source>
</evidence>
<feature type="chain" id="PRO_5046806558" description="PknH-like extracellular domain-containing protein" evidence="2">
    <location>
        <begin position="20"/>
        <end position="244"/>
    </location>
</feature>
<evidence type="ECO:0000256" key="1">
    <source>
        <dbReference type="SAM" id="MobiDB-lite"/>
    </source>
</evidence>
<dbReference type="EMBL" id="BAAABM010000047">
    <property type="protein sequence ID" value="GAA0357022.1"/>
    <property type="molecule type" value="Genomic_DNA"/>
</dbReference>
<keyword evidence="2" id="KW-0732">Signal</keyword>
<sequence length="244" mass="25646">MYRTRALVPALVAVGVVLAGCGGGDGHKTAGSASPTARRTSASPAPPPSYAPGRVKTALLSAGDIDPHVASVPPSTPALQRRAVPSCSLSAIKPSGRPDVVVRQFRASRYSGANFGQISLTYPDAAAASAMFATIQAKVRACPGRKHVPQKTLPGGAIALTHDDTWQTSDETTPGWAHVRGTEKTTISPSSSVINVFYRIYDYVSRGNVVLVSMYWERVAPKASADKVSRKATALLTKQLARLP</sequence>
<keyword evidence="4" id="KW-1185">Reference proteome</keyword>
<evidence type="ECO:0000313" key="3">
    <source>
        <dbReference type="EMBL" id="GAA0357022.1"/>
    </source>
</evidence>
<evidence type="ECO:0000256" key="2">
    <source>
        <dbReference type="SAM" id="SignalP"/>
    </source>
</evidence>
<feature type="region of interest" description="Disordered" evidence="1">
    <location>
        <begin position="25"/>
        <end position="51"/>
    </location>
</feature>
<gene>
    <name evidence="3" type="ORF">GCM10010151_53350</name>
</gene>
<dbReference type="RefSeq" id="WP_252802342.1">
    <property type="nucleotide sequence ID" value="NZ_BAAABM010000047.1"/>
</dbReference>
<comment type="caution">
    <text evidence="3">The sequence shown here is derived from an EMBL/GenBank/DDBJ whole genome shotgun (WGS) entry which is preliminary data.</text>
</comment>
<feature type="signal peptide" evidence="2">
    <location>
        <begin position="1"/>
        <end position="19"/>
    </location>
</feature>
<feature type="compositionally biased region" description="Low complexity" evidence="1">
    <location>
        <begin position="29"/>
        <end position="43"/>
    </location>
</feature>
<organism evidence="3 4">
    <name type="scientific">Actinoallomurus spadix</name>
    <dbReference type="NCBI Taxonomy" id="79912"/>
    <lineage>
        <taxon>Bacteria</taxon>
        <taxon>Bacillati</taxon>
        <taxon>Actinomycetota</taxon>
        <taxon>Actinomycetes</taxon>
        <taxon>Streptosporangiales</taxon>
        <taxon>Thermomonosporaceae</taxon>
        <taxon>Actinoallomurus</taxon>
    </lineage>
</organism>